<evidence type="ECO:0000313" key="3">
    <source>
        <dbReference type="Proteomes" id="UP001154329"/>
    </source>
</evidence>
<sequence>MRSSPTSIIGTTQSSGQSNCSVLCKIRSRVNDFCTTLEFIVISKFIGQLPTQFPTTPLKTPKDIQLADPQVWAPDRVEILNGTGTFYKRICPGQLRQISIPPLLFQETVLGWVASGKNNHFNVKGSTAASTPVHIDDRLEQTIQSLGTGRIKPSTKTPRNRITVQKGIYNAYKVQSGRALHPHQPLRIFTLQTVTYGNSSASYLATRTLAQLTQDDGIKYPLAAEVINKEFYVDNVLTGADTSTETLEPRNQLIQLCNGGKFKLCKWCANHPALLNSLSPEDLGEIHKYMHEGNNGLTKILGTYWQPRDDELYFTERPFNITNTRTNQPSLTWHLDRIIQLHQGSYGLVRVVTIKTRSGTKKRPSTKLVLLPTQGEPQS</sequence>
<dbReference type="EMBL" id="OU899034">
    <property type="protein sequence ID" value="CAH1715079.1"/>
    <property type="molecule type" value="Genomic_DNA"/>
</dbReference>
<proteinExistence type="predicted"/>
<evidence type="ECO:0000313" key="2">
    <source>
        <dbReference type="EMBL" id="CAH1715079.1"/>
    </source>
</evidence>
<gene>
    <name evidence="2" type="ORF">APHIGO_LOCUS3037</name>
</gene>
<evidence type="ECO:0000259" key="1">
    <source>
        <dbReference type="Pfam" id="PF18701"/>
    </source>
</evidence>
<accession>A0A9P0IV79</accession>
<feature type="domain" description="DUF5641" evidence="1">
    <location>
        <begin position="326"/>
        <end position="371"/>
    </location>
</feature>
<dbReference type="AlphaFoldDB" id="A0A9P0IV79"/>
<protein>
    <recommendedName>
        <fullName evidence="1">DUF5641 domain-containing protein</fullName>
    </recommendedName>
</protein>
<dbReference type="PANTHER" id="PTHR47331">
    <property type="entry name" value="PHD-TYPE DOMAIN-CONTAINING PROTEIN"/>
    <property type="match status" value="1"/>
</dbReference>
<name>A0A9P0IV79_APHGO</name>
<dbReference type="InterPro" id="IPR040676">
    <property type="entry name" value="DUF5641"/>
</dbReference>
<dbReference type="Proteomes" id="UP001154329">
    <property type="component" value="Chromosome 1"/>
</dbReference>
<reference evidence="2" key="1">
    <citation type="submission" date="2022-02" db="EMBL/GenBank/DDBJ databases">
        <authorList>
            <person name="King R."/>
        </authorList>
    </citation>
    <scope>NUCLEOTIDE SEQUENCE</scope>
</reference>
<keyword evidence="3" id="KW-1185">Reference proteome</keyword>
<reference evidence="2" key="2">
    <citation type="submission" date="2022-10" db="EMBL/GenBank/DDBJ databases">
        <authorList>
            <consortium name="ENA_rothamsted_submissions"/>
            <consortium name="culmorum"/>
            <person name="King R."/>
        </authorList>
    </citation>
    <scope>NUCLEOTIDE SEQUENCE</scope>
</reference>
<organism evidence="2 3">
    <name type="scientific">Aphis gossypii</name>
    <name type="common">Cotton aphid</name>
    <dbReference type="NCBI Taxonomy" id="80765"/>
    <lineage>
        <taxon>Eukaryota</taxon>
        <taxon>Metazoa</taxon>
        <taxon>Ecdysozoa</taxon>
        <taxon>Arthropoda</taxon>
        <taxon>Hexapoda</taxon>
        <taxon>Insecta</taxon>
        <taxon>Pterygota</taxon>
        <taxon>Neoptera</taxon>
        <taxon>Paraneoptera</taxon>
        <taxon>Hemiptera</taxon>
        <taxon>Sternorrhyncha</taxon>
        <taxon>Aphidomorpha</taxon>
        <taxon>Aphidoidea</taxon>
        <taxon>Aphididae</taxon>
        <taxon>Aphidini</taxon>
        <taxon>Aphis</taxon>
        <taxon>Aphis</taxon>
    </lineage>
</organism>
<dbReference type="Pfam" id="PF18701">
    <property type="entry name" value="DUF5641"/>
    <property type="match status" value="1"/>
</dbReference>